<keyword evidence="2" id="KW-0121">Carboxypeptidase</keyword>
<organism evidence="2 3">
    <name type="scientific">Mucilaginibacter mali</name>
    <dbReference type="NCBI Taxonomy" id="2740462"/>
    <lineage>
        <taxon>Bacteria</taxon>
        <taxon>Pseudomonadati</taxon>
        <taxon>Bacteroidota</taxon>
        <taxon>Sphingobacteriia</taxon>
        <taxon>Sphingobacteriales</taxon>
        <taxon>Sphingobacteriaceae</taxon>
        <taxon>Mucilaginibacter</taxon>
    </lineage>
</organism>
<evidence type="ECO:0000313" key="3">
    <source>
        <dbReference type="Proteomes" id="UP000505355"/>
    </source>
</evidence>
<dbReference type="Proteomes" id="UP000505355">
    <property type="component" value="Chromosome"/>
</dbReference>
<reference evidence="2 3" key="1">
    <citation type="submission" date="2020-05" db="EMBL/GenBank/DDBJ databases">
        <title>Mucilaginibacter mali sp. nov.</title>
        <authorList>
            <person name="Kim H.S."/>
            <person name="Lee K.C."/>
            <person name="Suh M.K."/>
            <person name="Kim J.-S."/>
            <person name="Han K.-I."/>
            <person name="Eom M.K."/>
            <person name="Shin Y.K."/>
            <person name="Lee J.-S."/>
        </authorList>
    </citation>
    <scope>NUCLEOTIDE SEQUENCE [LARGE SCALE GENOMIC DNA]</scope>
    <source>
        <strain evidence="2 3">G2-14</strain>
    </source>
</reference>
<dbReference type="InterPro" id="IPR008969">
    <property type="entry name" value="CarboxyPept-like_regulatory"/>
</dbReference>
<keyword evidence="2" id="KW-0645">Protease</keyword>
<dbReference type="KEGG" id="mmab:HQ865_18440"/>
<evidence type="ECO:0000256" key="1">
    <source>
        <dbReference type="SAM" id="SignalP"/>
    </source>
</evidence>
<dbReference type="AlphaFoldDB" id="A0A7D4UCD8"/>
<dbReference type="RefSeq" id="WP_173416317.1">
    <property type="nucleotide sequence ID" value="NZ_CP054139.1"/>
</dbReference>
<keyword evidence="2" id="KW-0378">Hydrolase</keyword>
<accession>A0A7D4UCD8</accession>
<keyword evidence="3" id="KW-1185">Reference proteome</keyword>
<dbReference type="GO" id="GO:0004180">
    <property type="term" value="F:carboxypeptidase activity"/>
    <property type="evidence" value="ECO:0007669"/>
    <property type="project" value="UniProtKB-KW"/>
</dbReference>
<proteinExistence type="predicted"/>
<feature type="signal peptide" evidence="1">
    <location>
        <begin position="1"/>
        <end position="19"/>
    </location>
</feature>
<sequence length="295" mass="32430">MNLKCLVVFFSLFSITAHAQHLQGNVIDGQTNQTIPGATISIASKNFFYPADNDGKFDISDSRIQSTDTISISCVGYITQKMVVRDFGQETVVKLQPFTTQLKEVKVGYTKSQIINVGSKVKSYFGTASILPGMEIAMFMPGSAGVKGIIQTAEFYLREGNLFTGAKGDVTAPFRVRLYSVGADGKPGKELISDVIIVSAKKKNDWFVVDISRYQVENPGSGFFVSFGLLDARYYQVNSKYRGIFSSSADIKTPRLSFTEKEFKEVLSYHGSSNGSWHPTSANYLIRATIAADAY</sequence>
<gene>
    <name evidence="2" type="ORF">HQ865_18440</name>
</gene>
<feature type="chain" id="PRO_5028949378" evidence="1">
    <location>
        <begin position="20"/>
        <end position="295"/>
    </location>
</feature>
<protein>
    <submittedName>
        <fullName evidence="2">Carboxypeptidase-like regulatory domain-containing protein</fullName>
    </submittedName>
</protein>
<name>A0A7D4UCD8_9SPHI</name>
<dbReference type="EMBL" id="CP054139">
    <property type="protein sequence ID" value="QKJ31658.1"/>
    <property type="molecule type" value="Genomic_DNA"/>
</dbReference>
<dbReference type="Pfam" id="PF13715">
    <property type="entry name" value="CarbopepD_reg_2"/>
    <property type="match status" value="1"/>
</dbReference>
<keyword evidence="1" id="KW-0732">Signal</keyword>
<dbReference type="Gene3D" id="2.60.40.1120">
    <property type="entry name" value="Carboxypeptidase-like, regulatory domain"/>
    <property type="match status" value="1"/>
</dbReference>
<dbReference type="SUPFAM" id="SSF49464">
    <property type="entry name" value="Carboxypeptidase regulatory domain-like"/>
    <property type="match status" value="1"/>
</dbReference>
<evidence type="ECO:0000313" key="2">
    <source>
        <dbReference type="EMBL" id="QKJ31658.1"/>
    </source>
</evidence>